<dbReference type="NCBIfam" id="TIGR02532">
    <property type="entry name" value="IV_pilin_GFxxxE"/>
    <property type="match status" value="1"/>
</dbReference>
<dbReference type="PROSITE" id="PS00409">
    <property type="entry name" value="PROKAR_NTER_METHYL"/>
    <property type="match status" value="1"/>
</dbReference>
<dbReference type="InterPro" id="IPR011453">
    <property type="entry name" value="DUF1559"/>
</dbReference>
<dbReference type="PANTHER" id="PTHR30093:SF2">
    <property type="entry name" value="TYPE II SECRETION SYSTEM PROTEIN H"/>
    <property type="match status" value="1"/>
</dbReference>
<keyword evidence="1" id="KW-1133">Transmembrane helix</keyword>
<evidence type="ECO:0000256" key="1">
    <source>
        <dbReference type="SAM" id="Phobius"/>
    </source>
</evidence>
<dbReference type="PANTHER" id="PTHR30093">
    <property type="entry name" value="GENERAL SECRETION PATHWAY PROTEIN G"/>
    <property type="match status" value="1"/>
</dbReference>
<dbReference type="AlphaFoldDB" id="A0A7V8V3Q5"/>
<dbReference type="EMBL" id="JABRWO010000003">
    <property type="protein sequence ID" value="MBA2114129.1"/>
    <property type="molecule type" value="Genomic_DNA"/>
</dbReference>
<keyword evidence="1" id="KW-0812">Transmembrane</keyword>
<proteinExistence type="predicted"/>
<keyword evidence="4" id="KW-1185">Reference proteome</keyword>
<evidence type="ECO:0000259" key="2">
    <source>
        <dbReference type="Pfam" id="PF07596"/>
    </source>
</evidence>
<name>A0A7V8V3Q5_9BACT</name>
<dbReference type="Pfam" id="PF07596">
    <property type="entry name" value="SBP_bac_10"/>
    <property type="match status" value="1"/>
</dbReference>
<comment type="caution">
    <text evidence="3">The sequence shown here is derived from an EMBL/GenBank/DDBJ whole genome shotgun (WGS) entry which is preliminary data.</text>
</comment>
<dbReference type="InterPro" id="IPR012902">
    <property type="entry name" value="N_methyl_site"/>
</dbReference>
<dbReference type="SUPFAM" id="SSF54523">
    <property type="entry name" value="Pili subunits"/>
    <property type="match status" value="1"/>
</dbReference>
<dbReference type="Proteomes" id="UP000551616">
    <property type="component" value="Unassembled WGS sequence"/>
</dbReference>
<reference evidence="3 4" key="1">
    <citation type="submission" date="2020-05" db="EMBL/GenBank/DDBJ databases">
        <title>Bremerella alba sp. nov., a novel planctomycete isolated from the surface of the macroalga Fucus spiralis.</title>
        <authorList>
            <person name="Godinho O."/>
            <person name="Botelho R."/>
            <person name="Albuquerque L."/>
            <person name="Wiegand S."/>
            <person name="Da Costa M.S."/>
            <person name="Lobo-Da-Cunha A."/>
            <person name="Jogler C."/>
            <person name="Lage O.M."/>
        </authorList>
    </citation>
    <scope>NUCLEOTIDE SEQUENCE [LARGE SCALE GENOMIC DNA]</scope>
    <source>
        <strain evidence="3 4">FF15</strain>
    </source>
</reference>
<organism evidence="3 4">
    <name type="scientific">Bremerella alba</name>
    <dbReference type="NCBI Taxonomy" id="980252"/>
    <lineage>
        <taxon>Bacteria</taxon>
        <taxon>Pseudomonadati</taxon>
        <taxon>Planctomycetota</taxon>
        <taxon>Planctomycetia</taxon>
        <taxon>Pirellulales</taxon>
        <taxon>Pirellulaceae</taxon>
        <taxon>Bremerella</taxon>
    </lineage>
</organism>
<feature type="domain" description="DUF1559" evidence="2">
    <location>
        <begin position="45"/>
        <end position="290"/>
    </location>
</feature>
<gene>
    <name evidence="3" type="ORF">HOV93_12850</name>
</gene>
<dbReference type="RefSeq" id="WP_235989886.1">
    <property type="nucleotide sequence ID" value="NZ_JABRWO010000003.1"/>
</dbReference>
<protein>
    <recommendedName>
        <fullName evidence="2">DUF1559 domain-containing protein</fullName>
    </recommendedName>
</protein>
<dbReference type="InterPro" id="IPR045584">
    <property type="entry name" value="Pilin-like"/>
</dbReference>
<evidence type="ECO:0000313" key="4">
    <source>
        <dbReference type="Proteomes" id="UP000551616"/>
    </source>
</evidence>
<sequence>MNIRPRTNSALDDRRMVARGFTLVELLVVIAIIGVLIALLLPAVQQAREAARRMSCTNNLKQLGLALHNYHDTFGSFPPSGIDGGKSHGMWIRTAPFFEAGNLYDQYNFSATWRDNLSLCSQSDMATLHCPSSSQTITTLASEAPCPTTHYFGNAGPIGLNATTNENYARDTSRENVSMFGEVGDEGLFKLRSELGLRDSTDGSSNTILLGELSWNEYPFYRAWNRGLHWTSSGLYLATTKNHRYPINIGVKNPSFTMVANNGGYGSQHPGGANFTMADGAVTFLPETIEISTYLALASRGGGEVVSMP</sequence>
<keyword evidence="1" id="KW-0472">Membrane</keyword>
<accession>A0A7V8V3Q5</accession>
<dbReference type="Pfam" id="PF07963">
    <property type="entry name" value="N_methyl"/>
    <property type="match status" value="1"/>
</dbReference>
<evidence type="ECO:0000313" key="3">
    <source>
        <dbReference type="EMBL" id="MBA2114129.1"/>
    </source>
</evidence>
<dbReference type="Gene3D" id="3.30.700.10">
    <property type="entry name" value="Glycoprotein, Type 4 Pilin"/>
    <property type="match status" value="1"/>
</dbReference>
<feature type="transmembrane region" description="Helical" evidence="1">
    <location>
        <begin position="21"/>
        <end position="44"/>
    </location>
</feature>
<dbReference type="InterPro" id="IPR027558">
    <property type="entry name" value="Pre_pil_HX9DG_C"/>
</dbReference>
<dbReference type="NCBIfam" id="TIGR04294">
    <property type="entry name" value="pre_pil_HX9DG"/>
    <property type="match status" value="1"/>
</dbReference>